<proteinExistence type="predicted"/>
<name>A0A382YVC9_9ZZZZ</name>
<dbReference type="EMBL" id="UINC01178842">
    <property type="protein sequence ID" value="SVD87217.1"/>
    <property type="molecule type" value="Genomic_DNA"/>
</dbReference>
<sequence>MTTVKAVMRVLGSAACVAVVLPGAASAGRLGQDSGAPAYETVLQRYCITCHNQRLQTANLVLDTAGLDRIGDDAELWEKVLRKL</sequence>
<accession>A0A382YVC9</accession>
<evidence type="ECO:0008006" key="2">
    <source>
        <dbReference type="Google" id="ProtNLM"/>
    </source>
</evidence>
<dbReference type="AlphaFoldDB" id="A0A382YVC9"/>
<reference evidence="1" key="1">
    <citation type="submission" date="2018-05" db="EMBL/GenBank/DDBJ databases">
        <authorList>
            <person name="Lanie J.A."/>
            <person name="Ng W.-L."/>
            <person name="Kazmierczak K.M."/>
            <person name="Andrzejewski T.M."/>
            <person name="Davidsen T.M."/>
            <person name="Wayne K.J."/>
            <person name="Tettelin H."/>
            <person name="Glass J.I."/>
            <person name="Rusch D."/>
            <person name="Podicherti R."/>
            <person name="Tsui H.-C.T."/>
            <person name="Winkler M.E."/>
        </authorList>
    </citation>
    <scope>NUCLEOTIDE SEQUENCE</scope>
</reference>
<feature type="non-terminal residue" evidence="1">
    <location>
        <position position="84"/>
    </location>
</feature>
<protein>
    <recommendedName>
        <fullName evidence="2">Cytochrome C Planctomycete-type domain-containing protein</fullName>
    </recommendedName>
</protein>
<gene>
    <name evidence="1" type="ORF">METZ01_LOCUS440071</name>
</gene>
<evidence type="ECO:0000313" key="1">
    <source>
        <dbReference type="EMBL" id="SVD87217.1"/>
    </source>
</evidence>
<organism evidence="1">
    <name type="scientific">marine metagenome</name>
    <dbReference type="NCBI Taxonomy" id="408172"/>
    <lineage>
        <taxon>unclassified sequences</taxon>
        <taxon>metagenomes</taxon>
        <taxon>ecological metagenomes</taxon>
    </lineage>
</organism>